<dbReference type="EMBL" id="MPUK01000013">
    <property type="protein sequence ID" value="ONH65198.1"/>
    <property type="molecule type" value="Genomic_DNA"/>
</dbReference>
<dbReference type="STRING" id="36022.A0A061BEB1"/>
<organism evidence="5">
    <name type="scientific">Cyberlindnera fabianii</name>
    <name type="common">Yeast</name>
    <name type="synonym">Hansenula fabianii</name>
    <dbReference type="NCBI Taxonomy" id="36022"/>
    <lineage>
        <taxon>Eukaryota</taxon>
        <taxon>Fungi</taxon>
        <taxon>Dikarya</taxon>
        <taxon>Ascomycota</taxon>
        <taxon>Saccharomycotina</taxon>
        <taxon>Saccharomycetes</taxon>
        <taxon>Phaffomycetales</taxon>
        <taxon>Phaffomycetaceae</taxon>
        <taxon>Cyberlindnera</taxon>
    </lineage>
</organism>
<dbReference type="PANTHER" id="PTHR10908:SF0">
    <property type="entry name" value="SEROTONIN N-ACETYLTRANSFERASE"/>
    <property type="match status" value="1"/>
</dbReference>
<feature type="domain" description="N-acetyltransferase" evidence="4">
    <location>
        <begin position="75"/>
        <end position="247"/>
    </location>
</feature>
<dbReference type="InterPro" id="IPR016181">
    <property type="entry name" value="Acyl_CoA_acyltransferase"/>
</dbReference>
<dbReference type="InterPro" id="IPR051635">
    <property type="entry name" value="SNAT-like"/>
</dbReference>
<feature type="compositionally biased region" description="Acidic residues" evidence="3">
    <location>
        <begin position="100"/>
        <end position="110"/>
    </location>
</feature>
<evidence type="ECO:0000256" key="1">
    <source>
        <dbReference type="ARBA" id="ARBA00022679"/>
    </source>
</evidence>
<protein>
    <submittedName>
        <fullName evidence="5">CYFA0S36e00584g1_1</fullName>
    </submittedName>
    <submittedName>
        <fullName evidence="6">Polyamine N-acetyltransferase 1</fullName>
    </submittedName>
</protein>
<reference evidence="7" key="2">
    <citation type="journal article" date="2017" name="Genome Announc.">
        <title>Genome sequences of Cyberlindnera fabianii 65, Pichia kudriavzevii 129, and Saccharomyces cerevisiae 131 isolated from fermented masau fruits in Zimbabwe.</title>
        <authorList>
            <person name="van Rijswijck I.M.H."/>
            <person name="Derks M.F.L."/>
            <person name="Abee T."/>
            <person name="de Ridder D."/>
            <person name="Smid E.J."/>
        </authorList>
    </citation>
    <scope>NUCLEOTIDE SEQUENCE [LARGE SCALE GENOMIC DNA]</scope>
    <source>
        <strain evidence="7">65</strain>
    </source>
</reference>
<evidence type="ECO:0000313" key="7">
    <source>
        <dbReference type="Proteomes" id="UP000189513"/>
    </source>
</evidence>
<feature type="region of interest" description="Disordered" evidence="3">
    <location>
        <begin position="67"/>
        <end position="116"/>
    </location>
</feature>
<feature type="compositionally biased region" description="Basic and acidic residues" evidence="3">
    <location>
        <begin position="75"/>
        <end position="99"/>
    </location>
</feature>
<dbReference type="PROSITE" id="PS51186">
    <property type="entry name" value="GNAT"/>
    <property type="match status" value="1"/>
</dbReference>
<proteinExistence type="predicted"/>
<accession>A0A061BEB1</accession>
<evidence type="ECO:0000259" key="4">
    <source>
        <dbReference type="PROSITE" id="PS51186"/>
    </source>
</evidence>
<dbReference type="VEuPathDB" id="FungiDB:BON22_5023"/>
<evidence type="ECO:0000256" key="2">
    <source>
        <dbReference type="ARBA" id="ARBA00023315"/>
    </source>
</evidence>
<evidence type="ECO:0000256" key="3">
    <source>
        <dbReference type="SAM" id="MobiDB-lite"/>
    </source>
</evidence>
<evidence type="ECO:0000313" key="5">
    <source>
        <dbReference type="EMBL" id="CDR47701.1"/>
    </source>
</evidence>
<dbReference type="EMBL" id="LK052921">
    <property type="protein sequence ID" value="CDR47701.1"/>
    <property type="molecule type" value="Genomic_DNA"/>
</dbReference>
<dbReference type="GO" id="GO:0004059">
    <property type="term" value="F:aralkylamine N-acetyltransferase activity"/>
    <property type="evidence" value="ECO:0007669"/>
    <property type="project" value="TreeGrafter"/>
</dbReference>
<dbReference type="Proteomes" id="UP000189513">
    <property type="component" value="Unassembled WGS sequence"/>
</dbReference>
<dbReference type="PANTHER" id="PTHR10908">
    <property type="entry name" value="SEROTONIN N-ACETYLTRANSFERASE"/>
    <property type="match status" value="1"/>
</dbReference>
<dbReference type="Pfam" id="PF13673">
    <property type="entry name" value="Acetyltransf_10"/>
    <property type="match status" value="1"/>
</dbReference>
<keyword evidence="7" id="KW-1185">Reference proteome</keyword>
<name>A0A061BEB1_CYBFA</name>
<dbReference type="OMA" id="PTLIGHV"/>
<dbReference type="OrthoDB" id="30840at2759"/>
<keyword evidence="2" id="KW-0012">Acyltransferase</keyword>
<dbReference type="AlphaFoldDB" id="A0A061BEB1"/>
<dbReference type="Gene3D" id="3.40.630.30">
    <property type="match status" value="1"/>
</dbReference>
<reference evidence="5" key="1">
    <citation type="journal article" date="2014" name="Genome Announc.">
        <title>Genome sequence of the yeast Cyberlindnera fabianii (Hansenula fabianii).</title>
        <authorList>
            <person name="Freel K.C."/>
            <person name="Sarilar V."/>
            <person name="Neuveglise C."/>
            <person name="Devillers H."/>
            <person name="Friedrich A."/>
            <person name="Schacherer J."/>
        </authorList>
    </citation>
    <scope>NUCLEOTIDE SEQUENCE</scope>
    <source>
        <strain evidence="5">YJS4271</strain>
    </source>
</reference>
<reference evidence="6" key="3">
    <citation type="submission" date="2017-01" db="EMBL/GenBank/DDBJ databases">
        <authorList>
            <person name="Mah S.A."/>
            <person name="Swanson W.J."/>
            <person name="Moy G.W."/>
            <person name="Vacquier V.D."/>
        </authorList>
    </citation>
    <scope>NUCLEOTIDE SEQUENCE [LARGE SCALE GENOMIC DNA]</scope>
    <source>
        <strain evidence="6">65</strain>
    </source>
</reference>
<evidence type="ECO:0000313" key="6">
    <source>
        <dbReference type="EMBL" id="ONH65198.1"/>
    </source>
</evidence>
<gene>
    <name evidence="6" type="ORF">BON22_5023</name>
    <name evidence="5" type="ORF">CYFA0S_36e00584g</name>
</gene>
<dbReference type="InterPro" id="IPR000182">
    <property type="entry name" value="GNAT_dom"/>
</dbReference>
<sequence>MSELPLHIAIRPLNLEDVDQVLALEELGFHPSERCSPEGVKYRLSACPELSSGLFVREFAPKYHKKDTELSGEGADLHVSKPKDQEQVQQDQAEKKEEDQQQEQDEDDNDSLNSYAPEAKSTIVKETLIGQVLGTKIDGDFITEESMQIPDDKESESGVKKGHVESSHTIGIHSVVVHPDYQKKNLATLMLHDYIQKLSNQEIGEKIAIIAKGNLLPFYNRLGFITKGPSKCKHGGEEWFDLHCPLVPEDDDK</sequence>
<dbReference type="GO" id="GO:0005737">
    <property type="term" value="C:cytoplasm"/>
    <property type="evidence" value="ECO:0007669"/>
    <property type="project" value="TreeGrafter"/>
</dbReference>
<dbReference type="SUPFAM" id="SSF55729">
    <property type="entry name" value="Acyl-CoA N-acyltransferases (Nat)"/>
    <property type="match status" value="1"/>
</dbReference>
<keyword evidence="1 6" id="KW-0808">Transferase</keyword>